<proteinExistence type="predicted"/>
<evidence type="ECO:0000313" key="1">
    <source>
        <dbReference type="EMBL" id="KAF5366100.1"/>
    </source>
</evidence>
<accession>A0A8H5GJW9</accession>
<name>A0A8H5GJW9_9AGAR</name>
<keyword evidence="2" id="KW-1185">Reference proteome</keyword>
<dbReference type="EMBL" id="JAACJN010000157">
    <property type="protein sequence ID" value="KAF5366100.1"/>
    <property type="molecule type" value="Genomic_DNA"/>
</dbReference>
<comment type="caution">
    <text evidence="1">The sequence shown here is derived from an EMBL/GenBank/DDBJ whole genome shotgun (WGS) entry which is preliminary data.</text>
</comment>
<dbReference type="OrthoDB" id="2418900at2759"/>
<dbReference type="AlphaFoldDB" id="A0A8H5GJW9"/>
<reference evidence="1 2" key="1">
    <citation type="journal article" date="2020" name="ISME J.">
        <title>Uncovering the hidden diversity of litter-decomposition mechanisms in mushroom-forming fungi.</title>
        <authorList>
            <person name="Floudas D."/>
            <person name="Bentzer J."/>
            <person name="Ahren D."/>
            <person name="Johansson T."/>
            <person name="Persson P."/>
            <person name="Tunlid A."/>
        </authorList>
    </citation>
    <scope>NUCLEOTIDE SEQUENCE [LARGE SCALE GENOMIC DNA]</scope>
    <source>
        <strain evidence="1 2">CBS 406.79</strain>
    </source>
</reference>
<evidence type="ECO:0000313" key="2">
    <source>
        <dbReference type="Proteomes" id="UP000518752"/>
    </source>
</evidence>
<dbReference type="InterPro" id="IPR041078">
    <property type="entry name" value="Plavaka"/>
</dbReference>
<dbReference type="Proteomes" id="UP000518752">
    <property type="component" value="Unassembled WGS sequence"/>
</dbReference>
<protein>
    <submittedName>
        <fullName evidence="1">Uncharacterized protein</fullName>
    </submittedName>
</protein>
<sequence length="445" mass="49478">MADMKLAKTRELGLHINQPHLEQLTWEFLRDQLDSLSADSASSMSHSNDSDTELPLIPSKINVYHSAVAGFYAPSDQSGTRGMKKERIRSTPSWYGAERRDCVLATINDSKQGFQALIRHRDPIAAINALWGDPAFANELVYRPSKMFCNANQTEDERMVSEMWTGGFWNAAQHKIPVGGTIAPVIIASDKTQLTNFSGSKAAYPVYLTLGNIPKGLRRKPGARACVLLAYLSVDKPAKNGLSKTVLKLRNYELFHCSMTMVLDPLKMAGDPGGKGVEMVGGDGAVWRVYPLLATYTVADYPKQCLVTCTKYGTCPKCRVSAWELEIPSASLPRTQAWTHQIIDNVWEEMRIRGKGGKAAHKQTMEDDVAGGDYEPFWVGFPLTDIHRCIAPDVLHQLFQGVFNLKTNVMSLLTRIQYGADPYSECPYTGFPYSRHATISTYVQQ</sequence>
<gene>
    <name evidence="1" type="ORF">D9757_012705</name>
</gene>
<organism evidence="1 2">
    <name type="scientific">Collybiopsis confluens</name>
    <dbReference type="NCBI Taxonomy" id="2823264"/>
    <lineage>
        <taxon>Eukaryota</taxon>
        <taxon>Fungi</taxon>
        <taxon>Dikarya</taxon>
        <taxon>Basidiomycota</taxon>
        <taxon>Agaricomycotina</taxon>
        <taxon>Agaricomycetes</taxon>
        <taxon>Agaricomycetidae</taxon>
        <taxon>Agaricales</taxon>
        <taxon>Marasmiineae</taxon>
        <taxon>Omphalotaceae</taxon>
        <taxon>Collybiopsis</taxon>
    </lineage>
</organism>
<dbReference type="Pfam" id="PF18759">
    <property type="entry name" value="Plavaka"/>
    <property type="match status" value="1"/>
</dbReference>